<keyword evidence="2" id="KW-1185">Reference proteome</keyword>
<protein>
    <recommendedName>
        <fullName evidence="3">Glycosyltransferase</fullName>
    </recommendedName>
</protein>
<comment type="caution">
    <text evidence="1">The sequence shown here is derived from an EMBL/GenBank/DDBJ whole genome shotgun (WGS) entry which is preliminary data.</text>
</comment>
<proteinExistence type="predicted"/>
<evidence type="ECO:0000313" key="2">
    <source>
        <dbReference type="Proteomes" id="UP000600101"/>
    </source>
</evidence>
<dbReference type="SUPFAM" id="SSF53756">
    <property type="entry name" value="UDP-Glycosyltransferase/glycogen phosphorylase"/>
    <property type="match status" value="1"/>
</dbReference>
<evidence type="ECO:0000313" key="1">
    <source>
        <dbReference type="EMBL" id="MBC4015019.1"/>
    </source>
</evidence>
<accession>A0A9X0QW95</accession>
<organism evidence="1 2">
    <name type="scientific">Siccirubricoccus deserti</name>
    <dbReference type="NCBI Taxonomy" id="2013562"/>
    <lineage>
        <taxon>Bacteria</taxon>
        <taxon>Pseudomonadati</taxon>
        <taxon>Pseudomonadota</taxon>
        <taxon>Alphaproteobacteria</taxon>
        <taxon>Acetobacterales</taxon>
        <taxon>Roseomonadaceae</taxon>
        <taxon>Siccirubricoccus</taxon>
    </lineage>
</organism>
<name>A0A9X0QW95_9PROT</name>
<dbReference type="EMBL" id="JACOMF010000005">
    <property type="protein sequence ID" value="MBC4015019.1"/>
    <property type="molecule type" value="Genomic_DNA"/>
</dbReference>
<dbReference type="RefSeq" id="WP_186769783.1">
    <property type="nucleotide sequence ID" value="NZ_JACOMF010000005.1"/>
</dbReference>
<dbReference type="Gene3D" id="3.40.50.2000">
    <property type="entry name" value="Glycogen Phosphorylase B"/>
    <property type="match status" value="1"/>
</dbReference>
<gene>
    <name evidence="1" type="ORF">H7965_06745</name>
</gene>
<reference evidence="1" key="1">
    <citation type="submission" date="2020-08" db="EMBL/GenBank/DDBJ databases">
        <authorList>
            <person name="Hu Y."/>
            <person name="Nguyen S.V."/>
            <person name="Li F."/>
            <person name="Fanning S."/>
        </authorList>
    </citation>
    <scope>NUCLEOTIDE SEQUENCE</scope>
    <source>
        <strain evidence="1">SYSU D8009</strain>
    </source>
</reference>
<evidence type="ECO:0008006" key="3">
    <source>
        <dbReference type="Google" id="ProtNLM"/>
    </source>
</evidence>
<dbReference type="AlphaFoldDB" id="A0A9X0QW95"/>
<dbReference type="Proteomes" id="UP000600101">
    <property type="component" value="Unassembled WGS sequence"/>
</dbReference>
<sequence length="350" mass="38271">MLRLHLLPETPETGPAHACAAIRLIGPWTHPSVERRVQVTIGPRLPGGRLDAVITQRSGPVGATLAGLQELVRELRARRIPLLQDLDDDLTTEHPSPRVEAELTKWQVRPRVRYLLREATAVTVSTPALAARVARFNPCIHVWENALDERLALPALPRAEGAELGYFGTLSHLEDLLPVVQPLEEALAAQSRRPRVEFCGISEDPRVARLFAATAEVALRPVDGDYPRFIRAQQQRPAWQAGIAPLADNSFNRGKSDIKFLDYALFGVPGIYADTPVYAAVQDGETGLKAGPGQFGAALSRLLGDAGLRQRIRSRARDYVLEERVLARRAPALLAILEAVLDGAPQQVAA</sequence>